<reference evidence="3" key="1">
    <citation type="submission" date="2010-05" db="EMBL/GenBank/DDBJ databases">
        <title>The genome sequence of Magnaporthe poae strain ATCC 64411.</title>
        <authorList>
            <person name="Ma L.-J."/>
            <person name="Dead R."/>
            <person name="Young S."/>
            <person name="Zeng Q."/>
            <person name="Koehrsen M."/>
            <person name="Alvarado L."/>
            <person name="Berlin A."/>
            <person name="Chapman S.B."/>
            <person name="Chen Z."/>
            <person name="Freedman E."/>
            <person name="Gellesch M."/>
            <person name="Goldberg J."/>
            <person name="Griggs A."/>
            <person name="Gujja S."/>
            <person name="Heilman E.R."/>
            <person name="Heiman D."/>
            <person name="Hepburn T."/>
            <person name="Howarth C."/>
            <person name="Jen D."/>
            <person name="Larson L."/>
            <person name="Mehta T."/>
            <person name="Neiman D."/>
            <person name="Pearson M."/>
            <person name="Roberts A."/>
            <person name="Saif S."/>
            <person name="Shea T."/>
            <person name="Shenoy N."/>
            <person name="Sisk P."/>
            <person name="Stolte C."/>
            <person name="Sykes S."/>
            <person name="Walk T."/>
            <person name="White J."/>
            <person name="Yandava C."/>
            <person name="Haas B."/>
            <person name="Nusbaum C."/>
            <person name="Birren B."/>
        </authorList>
    </citation>
    <scope>NUCLEOTIDE SEQUENCE [LARGE SCALE GENOMIC DNA]</scope>
    <source>
        <strain evidence="3">ATCC 64411 / 73-15</strain>
    </source>
</reference>
<keyword evidence="3" id="KW-1185">Reference proteome</keyword>
<dbReference type="AlphaFoldDB" id="A0A0C4E9J8"/>
<accession>A0A0C4E9J8</accession>
<dbReference type="EnsemblFungi" id="MAPG_09291T0">
    <property type="protein sequence ID" value="MAPG_09291T0"/>
    <property type="gene ID" value="MAPG_09291"/>
</dbReference>
<reference evidence="1" key="2">
    <citation type="submission" date="2010-05" db="EMBL/GenBank/DDBJ databases">
        <title>The Genome Sequence of Magnaporthe poae strain ATCC 64411.</title>
        <authorList>
            <consortium name="The Broad Institute Genome Sequencing Platform"/>
            <consortium name="Broad Institute Genome Sequencing Center for Infectious Disease"/>
            <person name="Ma L.-J."/>
            <person name="Dead R."/>
            <person name="Young S."/>
            <person name="Zeng Q."/>
            <person name="Koehrsen M."/>
            <person name="Alvarado L."/>
            <person name="Berlin A."/>
            <person name="Chapman S.B."/>
            <person name="Chen Z."/>
            <person name="Freedman E."/>
            <person name="Gellesch M."/>
            <person name="Goldberg J."/>
            <person name="Griggs A."/>
            <person name="Gujja S."/>
            <person name="Heilman E.R."/>
            <person name="Heiman D."/>
            <person name="Hepburn T."/>
            <person name="Howarth C."/>
            <person name="Jen D."/>
            <person name="Larson L."/>
            <person name="Mehta T."/>
            <person name="Neiman D."/>
            <person name="Pearson M."/>
            <person name="Roberts A."/>
            <person name="Saif S."/>
            <person name="Shea T."/>
            <person name="Shenoy N."/>
            <person name="Sisk P."/>
            <person name="Stolte C."/>
            <person name="Sykes S."/>
            <person name="Walk T."/>
            <person name="White J."/>
            <person name="Yandava C."/>
            <person name="Haas B."/>
            <person name="Nusbaum C."/>
            <person name="Birren B."/>
        </authorList>
    </citation>
    <scope>NUCLEOTIDE SEQUENCE</scope>
    <source>
        <strain evidence="1">ATCC 64411</strain>
    </source>
</reference>
<sequence length="199" mass="22055">MIPAHQQAAIKEASELINTRTIACLRSVLAQEEDVKTEDGHVADLTMFQEKEDDMIRSHNFGNLAASVVLTFETTFEDLDQVTPSRRMEMFTKRAGLLVNMLVADACAAATGRPTITPFPGLRYRIGYRIGAALLHASGRTTFTENVCALADAVEKRMHRECDSELARILAPILDEIPDHSSDPLNDEDARGIPYATYF</sequence>
<dbReference type="EMBL" id="ADBL01002276">
    <property type="status" value="NOT_ANNOTATED_CDS"/>
    <property type="molecule type" value="Genomic_DNA"/>
</dbReference>
<reference evidence="1" key="3">
    <citation type="submission" date="2011-03" db="EMBL/GenBank/DDBJ databases">
        <title>Annotation of Magnaporthe poae ATCC 64411.</title>
        <authorList>
            <person name="Ma L.-J."/>
            <person name="Dead R."/>
            <person name="Young S.K."/>
            <person name="Zeng Q."/>
            <person name="Gargeya S."/>
            <person name="Fitzgerald M."/>
            <person name="Haas B."/>
            <person name="Abouelleil A."/>
            <person name="Alvarado L."/>
            <person name="Arachchi H.M."/>
            <person name="Berlin A."/>
            <person name="Brown A."/>
            <person name="Chapman S.B."/>
            <person name="Chen Z."/>
            <person name="Dunbar C."/>
            <person name="Freedman E."/>
            <person name="Gearin G."/>
            <person name="Gellesch M."/>
            <person name="Goldberg J."/>
            <person name="Griggs A."/>
            <person name="Gujja S."/>
            <person name="Heiman D."/>
            <person name="Howarth C."/>
            <person name="Larson L."/>
            <person name="Lui A."/>
            <person name="MacDonald P.J.P."/>
            <person name="Mehta T."/>
            <person name="Montmayeur A."/>
            <person name="Murphy C."/>
            <person name="Neiman D."/>
            <person name="Pearson M."/>
            <person name="Priest M."/>
            <person name="Roberts A."/>
            <person name="Saif S."/>
            <person name="Shea T."/>
            <person name="Shenoy N."/>
            <person name="Sisk P."/>
            <person name="Stolte C."/>
            <person name="Sykes S."/>
            <person name="Yandava C."/>
            <person name="Wortman J."/>
            <person name="Nusbaum C."/>
            <person name="Birren B."/>
        </authorList>
    </citation>
    <scope>NUCLEOTIDE SEQUENCE</scope>
    <source>
        <strain evidence="1">ATCC 64411</strain>
    </source>
</reference>
<evidence type="ECO:0000313" key="3">
    <source>
        <dbReference type="Proteomes" id="UP000011715"/>
    </source>
</evidence>
<name>A0A0C4E9J8_MAGP6</name>
<organism evidence="2 3">
    <name type="scientific">Magnaporthiopsis poae (strain ATCC 64411 / 73-15)</name>
    <name type="common">Kentucky bluegrass fungus</name>
    <name type="synonym">Magnaporthe poae</name>
    <dbReference type="NCBI Taxonomy" id="644358"/>
    <lineage>
        <taxon>Eukaryota</taxon>
        <taxon>Fungi</taxon>
        <taxon>Dikarya</taxon>
        <taxon>Ascomycota</taxon>
        <taxon>Pezizomycotina</taxon>
        <taxon>Sordariomycetes</taxon>
        <taxon>Sordariomycetidae</taxon>
        <taxon>Magnaporthales</taxon>
        <taxon>Magnaporthaceae</taxon>
        <taxon>Magnaporthiopsis</taxon>
    </lineage>
</organism>
<dbReference type="EMBL" id="GL876974">
    <property type="protein sequence ID" value="KLU90328.1"/>
    <property type="molecule type" value="Genomic_DNA"/>
</dbReference>
<dbReference type="VEuPathDB" id="FungiDB:MAPG_09291"/>
<evidence type="ECO:0000313" key="1">
    <source>
        <dbReference type="EMBL" id="KLU90328.1"/>
    </source>
</evidence>
<protein>
    <submittedName>
        <fullName evidence="1 2">Uncharacterized protein</fullName>
    </submittedName>
</protein>
<reference evidence="2" key="5">
    <citation type="submission" date="2015-06" db="UniProtKB">
        <authorList>
            <consortium name="EnsemblFungi"/>
        </authorList>
    </citation>
    <scope>IDENTIFICATION</scope>
    <source>
        <strain evidence="2">ATCC 64411</strain>
    </source>
</reference>
<proteinExistence type="predicted"/>
<evidence type="ECO:0000313" key="2">
    <source>
        <dbReference type="EnsemblFungi" id="MAPG_09291T0"/>
    </source>
</evidence>
<gene>
    <name evidence="1" type="ORF">MAPG_09291</name>
</gene>
<reference evidence="2" key="4">
    <citation type="journal article" date="2015" name="G3 (Bethesda)">
        <title>Genome sequences of three phytopathogenic species of the Magnaporthaceae family of fungi.</title>
        <authorList>
            <person name="Okagaki L.H."/>
            <person name="Nunes C.C."/>
            <person name="Sailsbery J."/>
            <person name="Clay B."/>
            <person name="Brown D."/>
            <person name="John T."/>
            <person name="Oh Y."/>
            <person name="Young N."/>
            <person name="Fitzgerald M."/>
            <person name="Haas B.J."/>
            <person name="Zeng Q."/>
            <person name="Young S."/>
            <person name="Adiconis X."/>
            <person name="Fan L."/>
            <person name="Levin J.Z."/>
            <person name="Mitchell T.K."/>
            <person name="Okubara P.A."/>
            <person name="Farman M.L."/>
            <person name="Kohn L.M."/>
            <person name="Birren B."/>
            <person name="Ma L.-J."/>
            <person name="Dean R.A."/>
        </authorList>
    </citation>
    <scope>NUCLEOTIDE SEQUENCE</scope>
    <source>
        <strain evidence="2">ATCC 64411 / 73-15</strain>
    </source>
</reference>
<dbReference type="Proteomes" id="UP000011715">
    <property type="component" value="Unassembled WGS sequence"/>
</dbReference>